<evidence type="ECO:0000256" key="2">
    <source>
        <dbReference type="ARBA" id="ARBA00005819"/>
    </source>
</evidence>
<dbReference type="GO" id="GO:0000480">
    <property type="term" value="P:endonucleolytic cleavage in 5'-ETS of tricistronic rRNA transcript (SSU-rRNA, 5.8S rRNA, LSU-rRNA)"/>
    <property type="evidence" value="ECO:0007669"/>
    <property type="project" value="TreeGrafter"/>
</dbReference>
<comment type="subcellular location">
    <subcellularLocation>
        <location evidence="1">Nucleus</location>
        <location evidence="1">Nucleolus</location>
    </subcellularLocation>
</comment>
<proteinExistence type="inferred from homology"/>
<dbReference type="PANTHER" id="PTHR12311">
    <property type="entry name" value="ACTIVATOR OF BASAL TRANSCRIPTION 1"/>
    <property type="match status" value="1"/>
</dbReference>
<dbReference type="InterPro" id="IPR034353">
    <property type="entry name" value="ABT1/ESF2_RRM"/>
</dbReference>
<dbReference type="EMBL" id="CAJPVJ010000423">
    <property type="protein sequence ID" value="CAG2162411.1"/>
    <property type="molecule type" value="Genomic_DNA"/>
</dbReference>
<sequence length="259" mass="30159">MDQMSDDNNANDSCGEPIAEREVTADQRDDQSVAEEETNSSKKRKSGKKVVKIGDNTKNKRGIVYLSYVPMGLNATRLRQLMAEYGEVNRIFLQKEKSANESAKKQRRASVKKSYNCRYVEGWVEFRKKSVAKLAAGVLNGQQIGGKRRTKFYDQIWSLKYLHKFKWSHLAEQLSYEKALTQQKLRFEISRAKKETSFYEQMTHKFKYQSKHKTADEGSGETSARDRRHYKQRVTDELIRQNKSTNSDVDFELLSKIFK</sequence>
<keyword evidence="8" id="KW-1185">Reference proteome</keyword>
<accession>A0A7R9QCD2</accession>
<dbReference type="OrthoDB" id="287393at2759"/>
<feature type="region of interest" description="Disordered" evidence="6">
    <location>
        <begin position="209"/>
        <end position="232"/>
    </location>
</feature>
<reference evidence="7" key="1">
    <citation type="submission" date="2020-11" db="EMBL/GenBank/DDBJ databases">
        <authorList>
            <person name="Tran Van P."/>
        </authorList>
    </citation>
    <scope>NUCLEOTIDE SEQUENCE</scope>
</reference>
<evidence type="ECO:0000256" key="4">
    <source>
        <dbReference type="ARBA" id="ARBA00022884"/>
    </source>
</evidence>
<evidence type="ECO:0000256" key="1">
    <source>
        <dbReference type="ARBA" id="ARBA00004604"/>
    </source>
</evidence>
<dbReference type="Proteomes" id="UP000728032">
    <property type="component" value="Unassembled WGS sequence"/>
</dbReference>
<feature type="compositionally biased region" description="Basic and acidic residues" evidence="6">
    <location>
        <begin position="18"/>
        <end position="31"/>
    </location>
</feature>
<feature type="region of interest" description="Disordered" evidence="6">
    <location>
        <begin position="1"/>
        <end position="53"/>
    </location>
</feature>
<keyword evidence="4" id="KW-0694">RNA-binding</keyword>
<dbReference type="InterPro" id="IPR012677">
    <property type="entry name" value="Nucleotide-bd_a/b_plait_sf"/>
</dbReference>
<dbReference type="AlphaFoldDB" id="A0A7R9QCD2"/>
<dbReference type="GO" id="GO:0000472">
    <property type="term" value="P:endonucleolytic cleavage to generate mature 5'-end of SSU-rRNA from (SSU-rRNA, 5.8S rRNA, LSU-rRNA)"/>
    <property type="evidence" value="ECO:0007669"/>
    <property type="project" value="TreeGrafter"/>
</dbReference>
<dbReference type="EMBL" id="OC915248">
    <property type="protein sequence ID" value="CAD7639479.1"/>
    <property type="molecule type" value="Genomic_DNA"/>
</dbReference>
<dbReference type="GO" id="GO:0034462">
    <property type="term" value="P:small-subunit processome assembly"/>
    <property type="evidence" value="ECO:0007669"/>
    <property type="project" value="TreeGrafter"/>
</dbReference>
<evidence type="ECO:0000256" key="5">
    <source>
        <dbReference type="ARBA" id="ARBA00023242"/>
    </source>
</evidence>
<evidence type="ECO:0000313" key="8">
    <source>
        <dbReference type="Proteomes" id="UP000728032"/>
    </source>
</evidence>
<dbReference type="SUPFAM" id="SSF54928">
    <property type="entry name" value="RNA-binding domain, RBD"/>
    <property type="match status" value="1"/>
</dbReference>
<name>A0A7R9QCD2_9ACAR</name>
<feature type="compositionally biased region" description="Polar residues" evidence="6">
    <location>
        <begin position="1"/>
        <end position="12"/>
    </location>
</feature>
<dbReference type="GO" id="GO:0003723">
    <property type="term" value="F:RNA binding"/>
    <property type="evidence" value="ECO:0007669"/>
    <property type="project" value="UniProtKB-KW"/>
</dbReference>
<dbReference type="GO" id="GO:0000447">
    <property type="term" value="P:endonucleolytic cleavage in ITS1 to separate SSU-rRNA from 5.8S rRNA and LSU-rRNA from tricistronic rRNA transcript (SSU-rRNA, 5.8S rRNA, LSU-rRNA)"/>
    <property type="evidence" value="ECO:0007669"/>
    <property type="project" value="TreeGrafter"/>
</dbReference>
<dbReference type="GO" id="GO:0005730">
    <property type="term" value="C:nucleolus"/>
    <property type="evidence" value="ECO:0007669"/>
    <property type="project" value="UniProtKB-SubCell"/>
</dbReference>
<evidence type="ECO:0000256" key="6">
    <source>
        <dbReference type="SAM" id="MobiDB-lite"/>
    </source>
</evidence>
<organism evidence="7">
    <name type="scientific">Oppiella nova</name>
    <dbReference type="NCBI Taxonomy" id="334625"/>
    <lineage>
        <taxon>Eukaryota</taxon>
        <taxon>Metazoa</taxon>
        <taxon>Ecdysozoa</taxon>
        <taxon>Arthropoda</taxon>
        <taxon>Chelicerata</taxon>
        <taxon>Arachnida</taxon>
        <taxon>Acari</taxon>
        <taxon>Acariformes</taxon>
        <taxon>Sarcoptiformes</taxon>
        <taxon>Oribatida</taxon>
        <taxon>Brachypylina</taxon>
        <taxon>Oppioidea</taxon>
        <taxon>Oppiidae</taxon>
        <taxon>Oppiella</taxon>
    </lineage>
</organism>
<dbReference type="InterPro" id="IPR035979">
    <property type="entry name" value="RBD_domain_sf"/>
</dbReference>
<comment type="similarity">
    <text evidence="2">Belongs to the ESF2/ABP1 family.</text>
</comment>
<evidence type="ECO:0000256" key="3">
    <source>
        <dbReference type="ARBA" id="ARBA00020737"/>
    </source>
</evidence>
<protein>
    <recommendedName>
        <fullName evidence="3">Activator of basal transcription 1</fullName>
    </recommendedName>
</protein>
<evidence type="ECO:0000313" key="7">
    <source>
        <dbReference type="EMBL" id="CAD7639479.1"/>
    </source>
</evidence>
<gene>
    <name evidence="7" type="ORF">ONB1V03_LOCUS2004</name>
</gene>
<dbReference type="CDD" id="cd12263">
    <property type="entry name" value="RRM_ABT1_like"/>
    <property type="match status" value="1"/>
</dbReference>
<keyword evidence="5" id="KW-0539">Nucleus</keyword>
<feature type="compositionally biased region" description="Basic residues" evidence="6">
    <location>
        <begin position="41"/>
        <end position="51"/>
    </location>
</feature>
<dbReference type="Gene3D" id="3.30.70.330">
    <property type="match status" value="1"/>
</dbReference>
<dbReference type="PANTHER" id="PTHR12311:SF7">
    <property type="entry name" value="ACTIVATOR OF BASAL TRANSCRIPTION 1"/>
    <property type="match status" value="1"/>
</dbReference>
<dbReference type="InterPro" id="IPR039119">
    <property type="entry name" value="ABT1/Esf2"/>
</dbReference>